<comment type="caution">
    <text evidence="1">The sequence shown here is derived from an EMBL/GenBank/DDBJ whole genome shotgun (WGS) entry which is preliminary data.</text>
</comment>
<name>A0A7J8LVA3_9ROSI</name>
<dbReference type="Proteomes" id="UP000593572">
    <property type="component" value="Unassembled WGS sequence"/>
</dbReference>
<gene>
    <name evidence="1" type="ORF">Golob_026487</name>
</gene>
<dbReference type="AlphaFoldDB" id="A0A7J8LVA3"/>
<keyword evidence="2" id="KW-1185">Reference proteome</keyword>
<sequence length="24" mass="3069">MLLMGLNCMRNCWMRRKFQILSHW</sequence>
<protein>
    <submittedName>
        <fullName evidence="1">Uncharacterized protein</fullName>
    </submittedName>
</protein>
<evidence type="ECO:0000313" key="1">
    <source>
        <dbReference type="EMBL" id="MBA0556381.1"/>
    </source>
</evidence>
<proteinExistence type="predicted"/>
<dbReference type="EMBL" id="JABEZX010000005">
    <property type="protein sequence ID" value="MBA0556381.1"/>
    <property type="molecule type" value="Genomic_DNA"/>
</dbReference>
<evidence type="ECO:0000313" key="2">
    <source>
        <dbReference type="Proteomes" id="UP000593572"/>
    </source>
</evidence>
<organism evidence="1 2">
    <name type="scientific">Gossypium lobatum</name>
    <dbReference type="NCBI Taxonomy" id="34289"/>
    <lineage>
        <taxon>Eukaryota</taxon>
        <taxon>Viridiplantae</taxon>
        <taxon>Streptophyta</taxon>
        <taxon>Embryophyta</taxon>
        <taxon>Tracheophyta</taxon>
        <taxon>Spermatophyta</taxon>
        <taxon>Magnoliopsida</taxon>
        <taxon>eudicotyledons</taxon>
        <taxon>Gunneridae</taxon>
        <taxon>Pentapetalae</taxon>
        <taxon>rosids</taxon>
        <taxon>malvids</taxon>
        <taxon>Malvales</taxon>
        <taxon>Malvaceae</taxon>
        <taxon>Malvoideae</taxon>
        <taxon>Gossypium</taxon>
    </lineage>
</organism>
<accession>A0A7J8LVA3</accession>
<reference evidence="1 2" key="1">
    <citation type="journal article" date="2019" name="Genome Biol. Evol.">
        <title>Insights into the evolution of the New World diploid cottons (Gossypium, subgenus Houzingenia) based on genome sequencing.</title>
        <authorList>
            <person name="Grover C.E."/>
            <person name="Arick M.A. 2nd"/>
            <person name="Thrash A."/>
            <person name="Conover J.L."/>
            <person name="Sanders W.S."/>
            <person name="Peterson D.G."/>
            <person name="Frelichowski J.E."/>
            <person name="Scheffler J.A."/>
            <person name="Scheffler B.E."/>
            <person name="Wendel J.F."/>
        </authorList>
    </citation>
    <scope>NUCLEOTIDE SEQUENCE [LARGE SCALE GENOMIC DNA]</scope>
    <source>
        <strain evidence="1">157</strain>
        <tissue evidence="1">Leaf</tissue>
    </source>
</reference>